<keyword evidence="2" id="KW-0456">Lyase</keyword>
<protein>
    <submittedName>
        <fullName evidence="2">Putative enzyme related to lactoylglutathione lyase</fullName>
    </submittedName>
</protein>
<dbReference type="SUPFAM" id="SSF54593">
    <property type="entry name" value="Glyoxalase/Bleomycin resistance protein/Dihydroxybiphenyl dioxygenase"/>
    <property type="match status" value="1"/>
</dbReference>
<dbReference type="PANTHER" id="PTHR35908:SF1">
    <property type="entry name" value="CONSERVED PROTEIN"/>
    <property type="match status" value="1"/>
</dbReference>
<dbReference type="Proteomes" id="UP000586947">
    <property type="component" value="Unassembled WGS sequence"/>
</dbReference>
<organism evidence="2 3">
    <name type="scientific">Micromonospora parathelypteridis</name>
    <dbReference type="NCBI Taxonomy" id="1839617"/>
    <lineage>
        <taxon>Bacteria</taxon>
        <taxon>Bacillati</taxon>
        <taxon>Actinomycetota</taxon>
        <taxon>Actinomycetes</taxon>
        <taxon>Micromonosporales</taxon>
        <taxon>Micromonosporaceae</taxon>
        <taxon>Micromonospora</taxon>
    </lineage>
</organism>
<dbReference type="RefSeq" id="WP_184182923.1">
    <property type="nucleotide sequence ID" value="NZ_BMNF01000005.1"/>
</dbReference>
<dbReference type="PANTHER" id="PTHR35908">
    <property type="entry name" value="HYPOTHETICAL FUSION PROTEIN"/>
    <property type="match status" value="1"/>
</dbReference>
<dbReference type="GO" id="GO:0016829">
    <property type="term" value="F:lyase activity"/>
    <property type="evidence" value="ECO:0007669"/>
    <property type="project" value="UniProtKB-KW"/>
</dbReference>
<feature type="domain" description="Glyoxalase-like" evidence="1">
    <location>
        <begin position="8"/>
        <end position="119"/>
    </location>
</feature>
<dbReference type="InterPro" id="IPR041581">
    <property type="entry name" value="Glyoxalase_6"/>
</dbReference>
<evidence type="ECO:0000313" key="3">
    <source>
        <dbReference type="Proteomes" id="UP000586947"/>
    </source>
</evidence>
<accession>A0A840W6N0</accession>
<dbReference type="AlphaFoldDB" id="A0A840W6N0"/>
<evidence type="ECO:0000313" key="2">
    <source>
        <dbReference type="EMBL" id="MBB5479839.1"/>
    </source>
</evidence>
<dbReference type="Gene3D" id="3.10.180.10">
    <property type="entry name" value="2,3-Dihydroxybiphenyl 1,2-Dioxygenase, domain 1"/>
    <property type="match status" value="1"/>
</dbReference>
<gene>
    <name evidence="2" type="ORF">HNR20_004344</name>
</gene>
<dbReference type="EMBL" id="JACHDP010000001">
    <property type="protein sequence ID" value="MBB5479839.1"/>
    <property type="molecule type" value="Genomic_DNA"/>
</dbReference>
<dbReference type="InterPro" id="IPR029068">
    <property type="entry name" value="Glyas_Bleomycin-R_OHBP_Dase"/>
</dbReference>
<name>A0A840W6N0_9ACTN</name>
<proteinExistence type="predicted"/>
<dbReference type="Pfam" id="PF18029">
    <property type="entry name" value="Glyoxalase_6"/>
    <property type="match status" value="1"/>
</dbReference>
<reference evidence="2 3" key="1">
    <citation type="submission" date="2020-08" db="EMBL/GenBank/DDBJ databases">
        <title>Sequencing the genomes of 1000 actinobacteria strains.</title>
        <authorList>
            <person name="Klenk H.-P."/>
        </authorList>
    </citation>
    <scope>NUCLEOTIDE SEQUENCE [LARGE SCALE GENOMIC DNA]</scope>
    <source>
        <strain evidence="2 3">DSM 103125</strain>
    </source>
</reference>
<keyword evidence="3" id="KW-1185">Reference proteome</keyword>
<comment type="caution">
    <text evidence="2">The sequence shown here is derived from an EMBL/GenBank/DDBJ whole genome shotgun (WGS) entry which is preliminary data.</text>
</comment>
<sequence length="135" mass="14953">MNPRIRNISFDCHDTYALAGFWSAVLGYARHDEDAPGDPEAALLPPDETLPNLFFQEVPEEKVTKNRLHICLEPVGRTMGEEIERVLGLGATLVADRRHADGTGWAVLADPEGNEFCVLRSAAERVHTTTVEDQL</sequence>
<evidence type="ECO:0000259" key="1">
    <source>
        <dbReference type="Pfam" id="PF18029"/>
    </source>
</evidence>